<organism evidence="1 2">
    <name type="scientific">Phaeospirillum tilakii</name>
    <dbReference type="NCBI Taxonomy" id="741673"/>
    <lineage>
        <taxon>Bacteria</taxon>
        <taxon>Pseudomonadati</taxon>
        <taxon>Pseudomonadota</taxon>
        <taxon>Alphaproteobacteria</taxon>
        <taxon>Rhodospirillales</taxon>
        <taxon>Rhodospirillaceae</taxon>
        <taxon>Phaeospirillum</taxon>
    </lineage>
</organism>
<dbReference type="SUPFAM" id="SSF56762">
    <property type="entry name" value="HydB/Nqo4-like"/>
    <property type="match status" value="1"/>
</dbReference>
<dbReference type="InterPro" id="IPR050867">
    <property type="entry name" value="NiFe/NiFeSe_hydrgnase_LSU"/>
</dbReference>
<dbReference type="RefSeq" id="WP_377313782.1">
    <property type="nucleotide sequence ID" value="NZ_JBHUIY010000002.1"/>
</dbReference>
<dbReference type="EMBL" id="JBHUIY010000002">
    <property type="protein sequence ID" value="MFD2232459.1"/>
    <property type="molecule type" value="Genomic_DNA"/>
</dbReference>
<name>A0ABW5C532_9PROT</name>
<reference evidence="2" key="1">
    <citation type="journal article" date="2019" name="Int. J. Syst. Evol. Microbiol.">
        <title>The Global Catalogue of Microorganisms (GCM) 10K type strain sequencing project: providing services to taxonomists for standard genome sequencing and annotation.</title>
        <authorList>
            <consortium name="The Broad Institute Genomics Platform"/>
            <consortium name="The Broad Institute Genome Sequencing Center for Infectious Disease"/>
            <person name="Wu L."/>
            <person name="Ma J."/>
        </authorList>
    </citation>
    <scope>NUCLEOTIDE SEQUENCE [LARGE SCALE GENOMIC DNA]</scope>
    <source>
        <strain evidence="2">KCTC 15012</strain>
    </source>
</reference>
<proteinExistence type="predicted"/>
<evidence type="ECO:0000313" key="2">
    <source>
        <dbReference type="Proteomes" id="UP001597296"/>
    </source>
</evidence>
<accession>A0ABW5C532</accession>
<dbReference type="Proteomes" id="UP001597296">
    <property type="component" value="Unassembled WGS sequence"/>
</dbReference>
<dbReference type="PANTHER" id="PTHR42958:SF4">
    <property type="entry name" value="HYDROGENASE EXPRESSION_FORMATION PROTEIN HUPK"/>
    <property type="match status" value="1"/>
</dbReference>
<dbReference type="InterPro" id="IPR029014">
    <property type="entry name" value="NiFe-Hase_large"/>
</dbReference>
<dbReference type="PANTHER" id="PTHR42958">
    <property type="entry name" value="HYDROGENASE-2 LARGE CHAIN"/>
    <property type="match status" value="1"/>
</dbReference>
<protein>
    <submittedName>
        <fullName evidence="1">Uncharacterized protein</fullName>
    </submittedName>
</protein>
<keyword evidence="2" id="KW-1185">Reference proteome</keyword>
<gene>
    <name evidence="1" type="ORF">ACFSNB_01430</name>
</gene>
<sequence>MSGLPDPGRIRIAATLAAGRIGAVTVACDRRRALTPLLARLPLDAVPTAIGRLHGLCALSQQSAAAAALAAAAGREPPLPPPGRLAAERLGELLRACLIDFAARVPPTPDEMQAARAALAGTDPAGALTRLGLGPADPPPGSWAARLLADAAGLGAVEPTPPDPLTAADDAAVLAALDRDGDSFAARPSLPGRRPQTGPLARAVAAGRIATLPCDAAARLRTRLDEIAAAAGLSPRPNRGDAPDPLLFLKRRGFGASPQAGAGGSPLGESQKDWLRAGQLEPGLGFAVVESPRGRLHHLVGLDRAGRLVRYHILAPTEWAFAPAGPFAAALPGLRLDAEADPATAIDRLAALYDPCVARVVTVTGARAEDQADA</sequence>
<comment type="caution">
    <text evidence="1">The sequence shown here is derived from an EMBL/GenBank/DDBJ whole genome shotgun (WGS) entry which is preliminary data.</text>
</comment>
<dbReference type="Gene3D" id="1.10.645.10">
    <property type="entry name" value="Cytochrome-c3 Hydrogenase, chain B"/>
    <property type="match status" value="1"/>
</dbReference>
<evidence type="ECO:0000313" key="1">
    <source>
        <dbReference type="EMBL" id="MFD2232459.1"/>
    </source>
</evidence>